<gene>
    <name evidence="4" type="ORF">LP52_16210</name>
</gene>
<keyword evidence="2" id="KW-0378">Hydrolase</keyword>
<organism evidence="4 5">
    <name type="scientific">Streptomonospora alba</name>
    <dbReference type="NCBI Taxonomy" id="183763"/>
    <lineage>
        <taxon>Bacteria</taxon>
        <taxon>Bacillati</taxon>
        <taxon>Actinomycetota</taxon>
        <taxon>Actinomycetes</taxon>
        <taxon>Streptosporangiales</taxon>
        <taxon>Nocardiopsidaceae</taxon>
        <taxon>Streptomonospora</taxon>
    </lineage>
</organism>
<evidence type="ECO:0000256" key="2">
    <source>
        <dbReference type="ARBA" id="ARBA00022801"/>
    </source>
</evidence>
<dbReference type="Gene3D" id="3.10.129.10">
    <property type="entry name" value="Hotdog Thioesterase"/>
    <property type="match status" value="1"/>
</dbReference>
<evidence type="ECO:0000313" key="5">
    <source>
        <dbReference type="Proteomes" id="UP000031675"/>
    </source>
</evidence>
<dbReference type="EMBL" id="JROO01000031">
    <property type="protein sequence ID" value="KIH97888.1"/>
    <property type="molecule type" value="Genomic_DNA"/>
</dbReference>
<dbReference type="RefSeq" id="WP_040274654.1">
    <property type="nucleotide sequence ID" value="NZ_JROO01000031.1"/>
</dbReference>
<dbReference type="STRING" id="183763.LP52_16210"/>
<dbReference type="GO" id="GO:0047617">
    <property type="term" value="F:fatty acyl-CoA hydrolase activity"/>
    <property type="evidence" value="ECO:0007669"/>
    <property type="project" value="InterPro"/>
</dbReference>
<accession>A0A0C2G3L4</accession>
<proteinExistence type="inferred from homology"/>
<evidence type="ECO:0000256" key="1">
    <source>
        <dbReference type="ARBA" id="ARBA00008324"/>
    </source>
</evidence>
<reference evidence="5" key="1">
    <citation type="journal article" date="2015" name="Chem. Biol.">
        <title>Structure, bioactivity, and resistance mechanism of streptomonomicin, an unusual lasso Peptide from an understudied halophilic actinomycete.</title>
        <authorList>
            <person name="Metelev M."/>
            <person name="Tietz J.I."/>
            <person name="Melby J.O."/>
            <person name="Blair P.M."/>
            <person name="Zhu L."/>
            <person name="Livnat I."/>
            <person name="Severinov K."/>
            <person name="Mitchell D.A."/>
        </authorList>
    </citation>
    <scope>NUCLEOTIDE SEQUENCE [LARGE SCALE GENOMIC DNA]</scope>
    <source>
        <strain evidence="5">YIM 90003</strain>
    </source>
</reference>
<dbReference type="InterPro" id="IPR039298">
    <property type="entry name" value="ACOT13"/>
</dbReference>
<dbReference type="InterPro" id="IPR029069">
    <property type="entry name" value="HotDog_dom_sf"/>
</dbReference>
<dbReference type="CDD" id="cd03443">
    <property type="entry name" value="PaaI_thioesterase"/>
    <property type="match status" value="1"/>
</dbReference>
<comment type="similarity">
    <text evidence="1">Belongs to the thioesterase PaaI family.</text>
</comment>
<dbReference type="AlphaFoldDB" id="A0A0C2G3L4"/>
<dbReference type="Pfam" id="PF03061">
    <property type="entry name" value="4HBT"/>
    <property type="match status" value="1"/>
</dbReference>
<dbReference type="PANTHER" id="PTHR21660:SF1">
    <property type="entry name" value="ACYL-COENZYME A THIOESTERASE 13"/>
    <property type="match status" value="1"/>
</dbReference>
<evidence type="ECO:0000259" key="3">
    <source>
        <dbReference type="Pfam" id="PF03061"/>
    </source>
</evidence>
<dbReference type="PANTHER" id="PTHR21660">
    <property type="entry name" value="THIOESTERASE SUPERFAMILY MEMBER-RELATED"/>
    <property type="match status" value="1"/>
</dbReference>
<dbReference type="InterPro" id="IPR003736">
    <property type="entry name" value="PAAI_dom"/>
</dbReference>
<sequence>MDRREQPREGVFWDIQAGRVPTPPAAVTLGWEVVDVDPESGTLDLAFDAGERFLNPAGTVQGGFLAAMLDDTMGPALVATLPPGYFAPTLDLQVQFLRPARPGRILGHGEVVKRGREVCFLSGRLTDAEDRLLATGTATARIQPMETPAAAVPPTSEQRG</sequence>
<dbReference type="NCBIfam" id="TIGR00369">
    <property type="entry name" value="unchar_dom_1"/>
    <property type="match status" value="1"/>
</dbReference>
<dbReference type="Proteomes" id="UP000031675">
    <property type="component" value="Unassembled WGS sequence"/>
</dbReference>
<protein>
    <submittedName>
        <fullName evidence="4">Phenylacetic acid degradation protein</fullName>
    </submittedName>
</protein>
<comment type="caution">
    <text evidence="4">The sequence shown here is derived from an EMBL/GenBank/DDBJ whole genome shotgun (WGS) entry which is preliminary data.</text>
</comment>
<dbReference type="SUPFAM" id="SSF54637">
    <property type="entry name" value="Thioesterase/thiol ester dehydrase-isomerase"/>
    <property type="match status" value="1"/>
</dbReference>
<dbReference type="OrthoDB" id="9813282at2"/>
<dbReference type="InterPro" id="IPR006683">
    <property type="entry name" value="Thioestr_dom"/>
</dbReference>
<feature type="domain" description="Thioesterase" evidence="3">
    <location>
        <begin position="58"/>
        <end position="133"/>
    </location>
</feature>
<name>A0A0C2G3L4_9ACTN</name>
<keyword evidence="5" id="KW-1185">Reference proteome</keyword>
<evidence type="ECO:0000313" key="4">
    <source>
        <dbReference type="EMBL" id="KIH97888.1"/>
    </source>
</evidence>